<evidence type="ECO:0000313" key="1">
    <source>
        <dbReference type="EMBL" id="TBW57411.1"/>
    </source>
</evidence>
<gene>
    <name evidence="1" type="ORF">EZI54_07065</name>
</gene>
<name>A0ABY1ZRG7_9GAMM</name>
<dbReference type="RefSeq" id="WP_131480442.1">
    <property type="nucleotide sequence ID" value="NZ_SJDL01000008.1"/>
</dbReference>
<evidence type="ECO:0000313" key="2">
    <source>
        <dbReference type="Proteomes" id="UP000313645"/>
    </source>
</evidence>
<dbReference type="Proteomes" id="UP000313645">
    <property type="component" value="Unassembled WGS sequence"/>
</dbReference>
<sequence>MAKLNLSITDLPGGEAGVSLKIDNAGSLSSMDENTVAQNAAIAVAIQLREMGFKVEVPATETGESPDQTTR</sequence>
<accession>A0ABY1ZRG7</accession>
<keyword evidence="2" id="KW-1185">Reference proteome</keyword>
<proteinExistence type="predicted"/>
<reference evidence="1 2" key="1">
    <citation type="submission" date="2019-02" db="EMBL/GenBank/DDBJ databases">
        <title>Marinobacter halodurans sp. nov., a marine bacterium isolated from sea tidal flat.</title>
        <authorList>
            <person name="Yoo Y."/>
            <person name="Lee D.W."/>
            <person name="Kim B.S."/>
            <person name="Kim J.-J."/>
        </authorList>
    </citation>
    <scope>NUCLEOTIDE SEQUENCE [LARGE SCALE GENOMIC DNA]</scope>
    <source>
        <strain evidence="1 2">YJ-S3-2</strain>
    </source>
</reference>
<dbReference type="EMBL" id="SJDL01000008">
    <property type="protein sequence ID" value="TBW57411.1"/>
    <property type="molecule type" value="Genomic_DNA"/>
</dbReference>
<comment type="caution">
    <text evidence="1">The sequence shown here is derived from an EMBL/GenBank/DDBJ whole genome shotgun (WGS) entry which is preliminary data.</text>
</comment>
<protein>
    <submittedName>
        <fullName evidence="1">Uncharacterized protein</fullName>
    </submittedName>
</protein>
<organism evidence="1 2">
    <name type="scientific">Marinobacter halodurans</name>
    <dbReference type="NCBI Taxonomy" id="2528979"/>
    <lineage>
        <taxon>Bacteria</taxon>
        <taxon>Pseudomonadati</taxon>
        <taxon>Pseudomonadota</taxon>
        <taxon>Gammaproteobacteria</taxon>
        <taxon>Pseudomonadales</taxon>
        <taxon>Marinobacteraceae</taxon>
        <taxon>Marinobacter</taxon>
    </lineage>
</organism>